<keyword evidence="12" id="KW-0804">Transcription</keyword>
<evidence type="ECO:0000256" key="6">
    <source>
        <dbReference type="ARBA" id="ARBA00022737"/>
    </source>
</evidence>
<dbReference type="InterPro" id="IPR001607">
    <property type="entry name" value="Znf_UBP"/>
</dbReference>
<keyword evidence="7 14" id="KW-0863">Zinc-finger</keyword>
<dbReference type="PANTHER" id="PTHR47665">
    <property type="entry name" value="HISTONE DEACETYLASE-LIKE PROTEIN"/>
    <property type="match status" value="1"/>
</dbReference>
<keyword evidence="5" id="KW-0479">Metal-binding</keyword>
<evidence type="ECO:0000256" key="8">
    <source>
        <dbReference type="ARBA" id="ARBA00022801"/>
    </source>
</evidence>
<dbReference type="SUPFAM" id="SSF57850">
    <property type="entry name" value="RING/U-box"/>
    <property type="match status" value="1"/>
</dbReference>
<keyword evidence="8" id="KW-0378">Hydrolase</keyword>
<keyword evidence="11" id="KW-0805">Transcription regulation</keyword>
<evidence type="ECO:0000256" key="12">
    <source>
        <dbReference type="ARBA" id="ARBA00023163"/>
    </source>
</evidence>
<evidence type="ECO:0000256" key="3">
    <source>
        <dbReference type="ARBA" id="ARBA00007738"/>
    </source>
</evidence>
<dbReference type="GO" id="GO:0008270">
    <property type="term" value="F:zinc ion binding"/>
    <property type="evidence" value="ECO:0007669"/>
    <property type="project" value="UniProtKB-KW"/>
</dbReference>
<keyword evidence="10" id="KW-0156">Chromatin regulator</keyword>
<evidence type="ECO:0000256" key="7">
    <source>
        <dbReference type="ARBA" id="ARBA00022771"/>
    </source>
</evidence>
<dbReference type="GO" id="GO:0005634">
    <property type="term" value="C:nucleus"/>
    <property type="evidence" value="ECO:0007669"/>
    <property type="project" value="UniProtKB-SubCell"/>
</dbReference>
<dbReference type="Proteomes" id="UP001196413">
    <property type="component" value="Unassembled WGS sequence"/>
</dbReference>
<evidence type="ECO:0000313" key="17">
    <source>
        <dbReference type="Proteomes" id="UP001196413"/>
    </source>
</evidence>
<proteinExistence type="inferred from homology"/>
<evidence type="ECO:0000256" key="11">
    <source>
        <dbReference type="ARBA" id="ARBA00023015"/>
    </source>
</evidence>
<keyword evidence="9" id="KW-0862">Zinc</keyword>
<evidence type="ECO:0000256" key="4">
    <source>
        <dbReference type="ARBA" id="ARBA00022491"/>
    </source>
</evidence>
<comment type="subcellular location">
    <subcellularLocation>
        <location evidence="2">Nucleus</location>
    </subcellularLocation>
</comment>
<evidence type="ECO:0000256" key="14">
    <source>
        <dbReference type="PROSITE-ProRule" id="PRU00502"/>
    </source>
</evidence>
<dbReference type="EMBL" id="JAHQIW010007317">
    <property type="protein sequence ID" value="KAJ1373602.1"/>
    <property type="molecule type" value="Genomic_DNA"/>
</dbReference>
<evidence type="ECO:0000256" key="2">
    <source>
        <dbReference type="ARBA" id="ARBA00004123"/>
    </source>
</evidence>
<sequence length="127" mass="13776">MQQEGGNSEVGEVTMGLHTVVPLPSCPHLNQTSDVPVTGIDANSVCDICNIAAEPWVCLTCYKVHCGRYVYGHALMHYAAEPTHAMSLSLADLSVWCYPCEAYVHNERLVPAKSAAHQSRFGETASQ</sequence>
<dbReference type="Gene3D" id="3.30.40.10">
    <property type="entry name" value="Zinc/RING finger domain, C3HC4 (zinc finger)"/>
    <property type="match status" value="1"/>
</dbReference>
<evidence type="ECO:0000256" key="1">
    <source>
        <dbReference type="ARBA" id="ARBA00001947"/>
    </source>
</evidence>
<comment type="cofactor">
    <cofactor evidence="1">
        <name>Zn(2+)</name>
        <dbReference type="ChEBI" id="CHEBI:29105"/>
    </cofactor>
</comment>
<keyword evidence="4" id="KW-0678">Repressor</keyword>
<gene>
    <name evidence="16" type="ORF">KIN20_036057</name>
</gene>
<keyword evidence="6" id="KW-0677">Repeat</keyword>
<accession>A0AAD5RCE2</accession>
<organism evidence="16 17">
    <name type="scientific">Parelaphostrongylus tenuis</name>
    <name type="common">Meningeal worm</name>
    <dbReference type="NCBI Taxonomy" id="148309"/>
    <lineage>
        <taxon>Eukaryota</taxon>
        <taxon>Metazoa</taxon>
        <taxon>Ecdysozoa</taxon>
        <taxon>Nematoda</taxon>
        <taxon>Chromadorea</taxon>
        <taxon>Rhabditida</taxon>
        <taxon>Rhabditina</taxon>
        <taxon>Rhabditomorpha</taxon>
        <taxon>Strongyloidea</taxon>
        <taxon>Metastrongylidae</taxon>
        <taxon>Parelaphostrongylus</taxon>
    </lineage>
</organism>
<evidence type="ECO:0000259" key="15">
    <source>
        <dbReference type="PROSITE" id="PS50271"/>
    </source>
</evidence>
<protein>
    <recommendedName>
        <fullName evidence="15">UBP-type domain-containing protein</fullName>
    </recommendedName>
</protein>
<evidence type="ECO:0000313" key="16">
    <source>
        <dbReference type="EMBL" id="KAJ1373602.1"/>
    </source>
</evidence>
<dbReference type="GO" id="GO:0016787">
    <property type="term" value="F:hydrolase activity"/>
    <property type="evidence" value="ECO:0007669"/>
    <property type="project" value="UniProtKB-KW"/>
</dbReference>
<evidence type="ECO:0000256" key="13">
    <source>
        <dbReference type="ARBA" id="ARBA00023242"/>
    </source>
</evidence>
<feature type="domain" description="UBP-type" evidence="15">
    <location>
        <begin position="24"/>
        <end position="123"/>
    </location>
</feature>
<comment type="similarity">
    <text evidence="3">Belongs to the histone deacetylase family. HD type 2 subfamily.</text>
</comment>
<dbReference type="SMART" id="SM00290">
    <property type="entry name" value="ZnF_UBP"/>
    <property type="match status" value="1"/>
</dbReference>
<dbReference type="PROSITE" id="PS50271">
    <property type="entry name" value="ZF_UBP"/>
    <property type="match status" value="1"/>
</dbReference>
<keyword evidence="13" id="KW-0539">Nucleus</keyword>
<dbReference type="GO" id="GO:0006325">
    <property type="term" value="P:chromatin organization"/>
    <property type="evidence" value="ECO:0007669"/>
    <property type="project" value="UniProtKB-KW"/>
</dbReference>
<name>A0AAD5RCE2_PARTN</name>
<keyword evidence="17" id="KW-1185">Reference proteome</keyword>
<evidence type="ECO:0000256" key="5">
    <source>
        <dbReference type="ARBA" id="ARBA00022723"/>
    </source>
</evidence>
<dbReference type="FunFam" id="3.30.40.10:FF:000342">
    <property type="entry name" value="Histone deacetylase 6"/>
    <property type="match status" value="1"/>
</dbReference>
<evidence type="ECO:0000256" key="10">
    <source>
        <dbReference type="ARBA" id="ARBA00022853"/>
    </source>
</evidence>
<reference evidence="16" key="1">
    <citation type="submission" date="2021-06" db="EMBL/GenBank/DDBJ databases">
        <title>Parelaphostrongylus tenuis whole genome reference sequence.</title>
        <authorList>
            <person name="Garwood T.J."/>
            <person name="Larsen P.A."/>
            <person name="Fountain-Jones N.M."/>
            <person name="Garbe J.R."/>
            <person name="Macchietto M.G."/>
            <person name="Kania S.A."/>
            <person name="Gerhold R.W."/>
            <person name="Richards J.E."/>
            <person name="Wolf T.M."/>
        </authorList>
    </citation>
    <scope>NUCLEOTIDE SEQUENCE</scope>
    <source>
        <strain evidence="16">MNPRO001-30</strain>
        <tissue evidence="16">Meninges</tissue>
    </source>
</reference>
<dbReference type="PANTHER" id="PTHR47665:SF1">
    <property type="entry name" value="HISTONE DEACETYLASE-LIKE PROTEIN"/>
    <property type="match status" value="1"/>
</dbReference>
<dbReference type="InterPro" id="IPR013083">
    <property type="entry name" value="Znf_RING/FYVE/PHD"/>
</dbReference>
<dbReference type="Pfam" id="PF02148">
    <property type="entry name" value="zf-UBP"/>
    <property type="match status" value="1"/>
</dbReference>
<evidence type="ECO:0000256" key="9">
    <source>
        <dbReference type="ARBA" id="ARBA00022833"/>
    </source>
</evidence>
<comment type="caution">
    <text evidence="16">The sequence shown here is derived from an EMBL/GenBank/DDBJ whole genome shotgun (WGS) entry which is preliminary data.</text>
</comment>
<dbReference type="AlphaFoldDB" id="A0AAD5RCE2"/>